<dbReference type="AlphaFoldDB" id="A0A9Q4CL35"/>
<dbReference type="EMBL" id="JAPNMI010000002">
    <property type="protein sequence ID" value="MCY0789093.1"/>
    <property type="molecule type" value="Genomic_DNA"/>
</dbReference>
<dbReference type="SUPFAM" id="SSF53474">
    <property type="entry name" value="alpha/beta-Hydrolases"/>
    <property type="match status" value="1"/>
</dbReference>
<proteinExistence type="predicted"/>
<dbReference type="InterPro" id="IPR029058">
    <property type="entry name" value="AB_hydrolase_fold"/>
</dbReference>
<dbReference type="GO" id="GO:0006629">
    <property type="term" value="P:lipid metabolic process"/>
    <property type="evidence" value="ECO:0007669"/>
    <property type="project" value="InterPro"/>
</dbReference>
<accession>A0A9Q4CL35</accession>
<feature type="domain" description="Fungal lipase-type" evidence="1">
    <location>
        <begin position="294"/>
        <end position="419"/>
    </location>
</feature>
<dbReference type="RefSeq" id="WP_260249995.1">
    <property type="nucleotide sequence ID" value="NZ_JALMEJ010000015.1"/>
</dbReference>
<reference evidence="2" key="1">
    <citation type="submission" date="2022-08" db="EMBL/GenBank/DDBJ databases">
        <authorList>
            <person name="Dale J.L."/>
        </authorList>
    </citation>
    <scope>NUCLEOTIDE SEQUENCE</scope>
    <source>
        <strain evidence="2">2022EL-00758</strain>
    </source>
</reference>
<protein>
    <submittedName>
        <fullName evidence="2">Lipase family protein</fullName>
    </submittedName>
</protein>
<name>A0A9Q4CL35_MORMO</name>
<dbReference type="Gene3D" id="3.40.50.1820">
    <property type="entry name" value="alpha/beta hydrolase"/>
    <property type="match status" value="1"/>
</dbReference>
<sequence length="644" mass="73584">MQSENAESVQRNDPYCTNCNARKAWIEIVLVDELNRPVAGIPYTLAVSGGETRPGISGPDGLIREENLPLTSVILKTDAQKLTDEMENRLLREGRGAEHSEVKALAALNNHGYRYAVIGELCDRAPDIENWNKEAFGLPRYHFKSESDFPGIRFSGNDFNRRHIIEICPFRAWSLILNHTTMYDLVNAHNLAFLALMAYRDEIMLDPDEPETDMRPSLDIKNTVTSFFYNTCFDLSDIPSFEDVRRFYGIATDVPFRERYYPAVFLDSSQSENREFFEHDTQMFFVENNTQIIAAWRGTAGKRDLVTDASYHPVPYPGVKDSKAHYGFLNAYQCMEKYFSKKLDAINDAADKKQLFLCAHSLGGTAALLHAADLEAKSPVVYTYGMPRVFTKTAVEALKDINHFRHVNDADAVTTVPSNTNMDNWFFELWGPFGVILGTAWTIATSPTLPIQKSLPEFGEVFWHHGKTVSFFQARQIGEAYLPAGKGSAMTRARWRFNSGYKFYLVPDIRKDLDEKLRQQQEYLISTIDKNVLENIFPQHTNPNLDSVMFSFLDHSMVSNYMSLISNQVLRQLDENNTPYAKRKRDDFISKIDHSDAYPPNVERNNTFIHLESVLGELFKHQHSNAVSQTALTRFTEKAHEFTN</sequence>
<dbReference type="PANTHER" id="PTHR45856">
    <property type="entry name" value="ALPHA/BETA-HYDROLASES SUPERFAMILY PROTEIN"/>
    <property type="match status" value="1"/>
</dbReference>
<organism evidence="2 3">
    <name type="scientific">Morganella morganii</name>
    <name type="common">Proteus morganii</name>
    <dbReference type="NCBI Taxonomy" id="582"/>
    <lineage>
        <taxon>Bacteria</taxon>
        <taxon>Pseudomonadati</taxon>
        <taxon>Pseudomonadota</taxon>
        <taxon>Gammaproteobacteria</taxon>
        <taxon>Enterobacterales</taxon>
        <taxon>Morganellaceae</taxon>
        <taxon>Morganella</taxon>
    </lineage>
</organism>
<dbReference type="PANTHER" id="PTHR45856:SF24">
    <property type="entry name" value="FUNGAL LIPASE-LIKE DOMAIN-CONTAINING PROTEIN"/>
    <property type="match status" value="1"/>
</dbReference>
<dbReference type="Proteomes" id="UP001076655">
    <property type="component" value="Unassembled WGS sequence"/>
</dbReference>
<dbReference type="InterPro" id="IPR051218">
    <property type="entry name" value="Sec_MonoDiacylglyc_Lipase"/>
</dbReference>
<gene>
    <name evidence="2" type="ORF">N0392_05230</name>
</gene>
<evidence type="ECO:0000313" key="2">
    <source>
        <dbReference type="EMBL" id="MCY0789093.1"/>
    </source>
</evidence>
<evidence type="ECO:0000313" key="3">
    <source>
        <dbReference type="Proteomes" id="UP001076655"/>
    </source>
</evidence>
<comment type="caution">
    <text evidence="2">The sequence shown here is derived from an EMBL/GenBank/DDBJ whole genome shotgun (WGS) entry which is preliminary data.</text>
</comment>
<dbReference type="InterPro" id="IPR002921">
    <property type="entry name" value="Fungal_lipase-type"/>
</dbReference>
<dbReference type="CDD" id="cd00519">
    <property type="entry name" value="Lipase_3"/>
    <property type="match status" value="1"/>
</dbReference>
<evidence type="ECO:0000259" key="1">
    <source>
        <dbReference type="Pfam" id="PF01764"/>
    </source>
</evidence>
<dbReference type="Pfam" id="PF01764">
    <property type="entry name" value="Lipase_3"/>
    <property type="match status" value="1"/>
</dbReference>